<sequence>MDTPAGRRPSQVTSDVQHFIGFVETTTDALRLIMAARQGIIPRITRRLNDSERRSMIRSGAVFVFCVEESGIKRWTEGLSWSPSRIVGNFLMYREVGERNSHRGVDTALLPPGTSTFRVAPPSSPANTYYHGRSDAGGVRDPSGTMRPSGLIKKTITVKVSGTDHHLVSYYREEDIGRGLLHRPTSRPDIMRLTIPPEMVRATNFRHPPHVEIGPDGNAHM</sequence>
<proteinExistence type="predicted"/>
<dbReference type="Proteomes" id="UP001203297">
    <property type="component" value="Unassembled WGS sequence"/>
</dbReference>
<dbReference type="AlphaFoldDB" id="A0AAD4M1B1"/>
<dbReference type="GO" id="GO:0003677">
    <property type="term" value="F:DNA binding"/>
    <property type="evidence" value="ECO:0007669"/>
    <property type="project" value="TreeGrafter"/>
</dbReference>
<evidence type="ECO:0000313" key="3">
    <source>
        <dbReference type="Proteomes" id="UP001203297"/>
    </source>
</evidence>
<organism evidence="2 3">
    <name type="scientific">Multifurca ochricompacta</name>
    <dbReference type="NCBI Taxonomy" id="376703"/>
    <lineage>
        <taxon>Eukaryota</taxon>
        <taxon>Fungi</taxon>
        <taxon>Dikarya</taxon>
        <taxon>Basidiomycota</taxon>
        <taxon>Agaricomycotina</taxon>
        <taxon>Agaricomycetes</taxon>
        <taxon>Russulales</taxon>
        <taxon>Russulaceae</taxon>
        <taxon>Multifurca</taxon>
    </lineage>
</organism>
<reference evidence="2" key="1">
    <citation type="journal article" date="2022" name="New Phytol.">
        <title>Evolutionary transition to the ectomycorrhizal habit in the genomes of a hyperdiverse lineage of mushroom-forming fungi.</title>
        <authorList>
            <person name="Looney B."/>
            <person name="Miyauchi S."/>
            <person name="Morin E."/>
            <person name="Drula E."/>
            <person name="Courty P.E."/>
            <person name="Kohler A."/>
            <person name="Kuo A."/>
            <person name="LaButti K."/>
            <person name="Pangilinan J."/>
            <person name="Lipzen A."/>
            <person name="Riley R."/>
            <person name="Andreopoulos W."/>
            <person name="He G."/>
            <person name="Johnson J."/>
            <person name="Nolan M."/>
            <person name="Tritt A."/>
            <person name="Barry K.W."/>
            <person name="Grigoriev I.V."/>
            <person name="Nagy L.G."/>
            <person name="Hibbett D."/>
            <person name="Henrissat B."/>
            <person name="Matheny P.B."/>
            <person name="Labbe J."/>
            <person name="Martin F.M."/>
        </authorList>
    </citation>
    <scope>NUCLEOTIDE SEQUENCE</scope>
    <source>
        <strain evidence="2">BPL690</strain>
    </source>
</reference>
<protein>
    <submittedName>
        <fullName evidence="2">Gti1/Pac2 family-domain-containing protein</fullName>
    </submittedName>
</protein>
<dbReference type="InterPro" id="IPR018608">
    <property type="entry name" value="Gti1/Pac2"/>
</dbReference>
<dbReference type="PANTHER" id="PTHR28027:SF2">
    <property type="entry name" value="TRANSCRIPTIONAL REGULATOR MIT1"/>
    <property type="match status" value="1"/>
</dbReference>
<keyword evidence="3" id="KW-1185">Reference proteome</keyword>
<evidence type="ECO:0000313" key="2">
    <source>
        <dbReference type="EMBL" id="KAI0295897.1"/>
    </source>
</evidence>
<dbReference type="Pfam" id="PF09729">
    <property type="entry name" value="Gti1_Pac2"/>
    <property type="match status" value="1"/>
</dbReference>
<feature type="region of interest" description="Disordered" evidence="1">
    <location>
        <begin position="123"/>
        <end position="148"/>
    </location>
</feature>
<dbReference type="PANTHER" id="PTHR28027">
    <property type="entry name" value="TRANSCRIPTIONAL REGULATOR MIT1"/>
    <property type="match status" value="1"/>
</dbReference>
<dbReference type="EMBL" id="WTXG01000053">
    <property type="protein sequence ID" value="KAI0295897.1"/>
    <property type="molecule type" value="Genomic_DNA"/>
</dbReference>
<comment type="caution">
    <text evidence="2">The sequence shown here is derived from an EMBL/GenBank/DDBJ whole genome shotgun (WGS) entry which is preliminary data.</text>
</comment>
<evidence type="ECO:0000256" key="1">
    <source>
        <dbReference type="SAM" id="MobiDB-lite"/>
    </source>
</evidence>
<gene>
    <name evidence="2" type="ORF">B0F90DRAFT_1811376</name>
</gene>
<accession>A0AAD4M1B1</accession>
<name>A0AAD4M1B1_9AGAM</name>